<evidence type="ECO:0000259" key="7">
    <source>
        <dbReference type="PROSITE" id="PS51767"/>
    </source>
</evidence>
<dbReference type="PROSITE" id="PS51767">
    <property type="entry name" value="PEPTIDASE_A1"/>
    <property type="match status" value="1"/>
</dbReference>
<evidence type="ECO:0000256" key="2">
    <source>
        <dbReference type="ARBA" id="ARBA00022670"/>
    </source>
</evidence>
<evidence type="ECO:0000256" key="6">
    <source>
        <dbReference type="SAM" id="SignalP"/>
    </source>
</evidence>
<keyword evidence="4 5" id="KW-0378">Hydrolase</keyword>
<keyword evidence="3 5" id="KW-0064">Aspartyl protease</keyword>
<protein>
    <submittedName>
        <fullName evidence="8">Aspartic peptidase domain-containing protein</fullName>
    </submittedName>
</protein>
<dbReference type="InterPro" id="IPR001969">
    <property type="entry name" value="Aspartic_peptidase_AS"/>
</dbReference>
<dbReference type="PROSITE" id="PS00141">
    <property type="entry name" value="ASP_PROTEASE"/>
    <property type="match status" value="1"/>
</dbReference>
<dbReference type="CDD" id="cd06097">
    <property type="entry name" value="Aspergillopepsin_like"/>
    <property type="match status" value="1"/>
</dbReference>
<dbReference type="EMBL" id="JBBPHU010000007">
    <property type="protein sequence ID" value="KAK7515387.1"/>
    <property type="molecule type" value="Genomic_DNA"/>
</dbReference>
<dbReference type="InterPro" id="IPR021109">
    <property type="entry name" value="Peptidase_aspartic_dom_sf"/>
</dbReference>
<dbReference type="PANTHER" id="PTHR47966">
    <property type="entry name" value="BETA-SITE APP-CLEAVING ENZYME, ISOFORM A-RELATED"/>
    <property type="match status" value="1"/>
</dbReference>
<reference evidence="8 9" key="1">
    <citation type="submission" date="2024-04" db="EMBL/GenBank/DDBJ databases">
        <title>Phyllosticta paracitricarpa is synonymous to the EU quarantine fungus P. citricarpa based on phylogenomic analyses.</title>
        <authorList>
            <consortium name="Lawrence Berkeley National Laboratory"/>
            <person name="Van Ingen-Buijs V.A."/>
            <person name="Van Westerhoven A.C."/>
            <person name="Haridas S."/>
            <person name="Skiadas P."/>
            <person name="Martin F."/>
            <person name="Groenewald J.Z."/>
            <person name="Crous P.W."/>
            <person name="Seidl M.F."/>
        </authorList>
    </citation>
    <scope>NUCLEOTIDE SEQUENCE [LARGE SCALE GENOMIC DNA]</scope>
    <source>
        <strain evidence="8 9">CBS 123371</strain>
    </source>
</reference>
<feature type="domain" description="Peptidase A1" evidence="7">
    <location>
        <begin position="153"/>
        <end position="459"/>
    </location>
</feature>
<evidence type="ECO:0000313" key="8">
    <source>
        <dbReference type="EMBL" id="KAK7515387.1"/>
    </source>
</evidence>
<evidence type="ECO:0000313" key="9">
    <source>
        <dbReference type="Proteomes" id="UP001363622"/>
    </source>
</evidence>
<dbReference type="PRINTS" id="PR00792">
    <property type="entry name" value="PEPSIN"/>
</dbReference>
<dbReference type="Gene3D" id="2.40.70.10">
    <property type="entry name" value="Acid Proteases"/>
    <property type="match status" value="2"/>
</dbReference>
<dbReference type="InterPro" id="IPR001461">
    <property type="entry name" value="Aspartic_peptidase_A1"/>
</dbReference>
<keyword evidence="2 5" id="KW-0645">Protease</keyword>
<feature type="signal peptide" evidence="6">
    <location>
        <begin position="1"/>
        <end position="18"/>
    </location>
</feature>
<gene>
    <name evidence="8" type="ORF">IWZ03DRAFT_360583</name>
</gene>
<comment type="caution">
    <text evidence="8">The sequence shown here is derived from an EMBL/GenBank/DDBJ whole genome shotgun (WGS) entry which is preliminary data.</text>
</comment>
<dbReference type="PANTHER" id="PTHR47966:SF2">
    <property type="entry name" value="ASPERGILLOPEPSIN-1-RELATED"/>
    <property type="match status" value="1"/>
</dbReference>
<dbReference type="Pfam" id="PF00026">
    <property type="entry name" value="Asp"/>
    <property type="match status" value="1"/>
</dbReference>
<accession>A0ABR1KI24</accession>
<organism evidence="8 9">
    <name type="scientific">Phyllosticta citriasiana</name>
    <dbReference type="NCBI Taxonomy" id="595635"/>
    <lineage>
        <taxon>Eukaryota</taxon>
        <taxon>Fungi</taxon>
        <taxon>Dikarya</taxon>
        <taxon>Ascomycota</taxon>
        <taxon>Pezizomycotina</taxon>
        <taxon>Dothideomycetes</taxon>
        <taxon>Dothideomycetes incertae sedis</taxon>
        <taxon>Botryosphaeriales</taxon>
        <taxon>Phyllostictaceae</taxon>
        <taxon>Phyllosticta</taxon>
    </lineage>
</organism>
<evidence type="ECO:0000256" key="1">
    <source>
        <dbReference type="ARBA" id="ARBA00007447"/>
    </source>
</evidence>
<name>A0ABR1KI24_9PEZI</name>
<dbReference type="Proteomes" id="UP001363622">
    <property type="component" value="Unassembled WGS sequence"/>
</dbReference>
<sequence length="467" mass="49671">MLSSTSVVSFLLPLLAAAAPLEERQLPGVLPTTLNTPGNFTLTQETHGLQLRSGPIEYYNLFYRYGVEPPALVAAGAAIASAAPTILATAGLVPTPVADAIGSVLAALPTAVSGLTGSVSEGLGGLTGRMVRRKAQVVGQANSYPVNSYDTAYMIPLLIGNSNMWINVDTGSADLWASSTLQPANQTKNHNTYDPSTGVLQKNLTWGLTYLDGSYAKGIVYNDTLAMSAQKFPNQVVGVALNMSSSFINAAYDGLMGLGFSNLNSVRPTKQKTFFESVKSTLAAPLFTSLLRKNAIGSYTFGYIDPKSYNGSISYVPVVNTSGWWQFQASNYRVGTSGTVVSKSFGAVVDTGTTLLALPNDVVTAYWNTVAKATYSSTWGAWIYPCSTKLPTFTLFAPGANMTVPGSYLNYGQVDYAGNCYGGLQSNGGMSVAILGDIFIKSQFIVYDQTQTTYRLGFARQNNVTYT</sequence>
<evidence type="ECO:0000256" key="5">
    <source>
        <dbReference type="RuleBase" id="RU000454"/>
    </source>
</evidence>
<keyword evidence="6" id="KW-0732">Signal</keyword>
<keyword evidence="9" id="KW-1185">Reference proteome</keyword>
<dbReference type="InterPro" id="IPR033121">
    <property type="entry name" value="PEPTIDASE_A1"/>
</dbReference>
<dbReference type="SUPFAM" id="SSF50630">
    <property type="entry name" value="Acid proteases"/>
    <property type="match status" value="1"/>
</dbReference>
<feature type="chain" id="PRO_5046617827" evidence="6">
    <location>
        <begin position="19"/>
        <end position="467"/>
    </location>
</feature>
<comment type="similarity">
    <text evidence="1 5">Belongs to the peptidase A1 family.</text>
</comment>
<evidence type="ECO:0000256" key="3">
    <source>
        <dbReference type="ARBA" id="ARBA00022750"/>
    </source>
</evidence>
<dbReference type="InterPro" id="IPR034163">
    <property type="entry name" value="Aspergillopepsin-like_cat_dom"/>
</dbReference>
<evidence type="ECO:0000256" key="4">
    <source>
        <dbReference type="ARBA" id="ARBA00022801"/>
    </source>
</evidence>
<proteinExistence type="inferred from homology"/>